<feature type="compositionally biased region" description="Basic residues" evidence="1">
    <location>
        <begin position="40"/>
        <end position="49"/>
    </location>
</feature>
<evidence type="ECO:0000313" key="2">
    <source>
        <dbReference type="EMBL" id="VAX04207.1"/>
    </source>
</evidence>
<accession>A0A3B1BGZ0</accession>
<organism evidence="2">
    <name type="scientific">hydrothermal vent metagenome</name>
    <dbReference type="NCBI Taxonomy" id="652676"/>
    <lineage>
        <taxon>unclassified sequences</taxon>
        <taxon>metagenomes</taxon>
        <taxon>ecological metagenomes</taxon>
    </lineage>
</organism>
<name>A0A3B1BGZ0_9ZZZZ</name>
<evidence type="ECO:0000256" key="1">
    <source>
        <dbReference type="SAM" id="MobiDB-lite"/>
    </source>
</evidence>
<dbReference type="AlphaFoldDB" id="A0A3B1BGZ0"/>
<protein>
    <submittedName>
        <fullName evidence="2">Uncharacterized protein</fullName>
    </submittedName>
</protein>
<reference evidence="2" key="1">
    <citation type="submission" date="2018-06" db="EMBL/GenBank/DDBJ databases">
        <authorList>
            <person name="Zhirakovskaya E."/>
        </authorList>
    </citation>
    <scope>NUCLEOTIDE SEQUENCE</scope>
</reference>
<proteinExistence type="predicted"/>
<gene>
    <name evidence="2" type="ORF">MNBD_GAMMA20-716</name>
</gene>
<sequence length="74" mass="8014">MTDKDATRQKLVNSMRKTKAGVAAQADAPVKTDAGTPVKKTSRSKKPAVKPKPSAVQNKPVQPAAYQSRRVWPD</sequence>
<dbReference type="EMBL" id="UOFU01000370">
    <property type="protein sequence ID" value="VAX04207.1"/>
    <property type="molecule type" value="Genomic_DNA"/>
</dbReference>
<feature type="region of interest" description="Disordered" evidence="1">
    <location>
        <begin position="1"/>
        <end position="74"/>
    </location>
</feature>